<feature type="binding site" evidence="9">
    <location>
        <position position="161"/>
    </location>
    <ligand>
        <name>Zn(2+)</name>
        <dbReference type="ChEBI" id="CHEBI:29105"/>
        <note>catalytic</note>
    </ligand>
</feature>
<evidence type="ECO:0000256" key="10">
    <source>
        <dbReference type="PIRNR" id="PIRNR026671"/>
    </source>
</evidence>
<evidence type="ECO:0000313" key="11">
    <source>
        <dbReference type="EMBL" id="RYC30152.1"/>
    </source>
</evidence>
<keyword evidence="3 9" id="KW-0479">Metal-binding</keyword>
<feature type="active site" description="Proton donor/acceptor" evidence="9">
    <location>
        <position position="158"/>
    </location>
</feature>
<dbReference type="SUPFAM" id="SSF55166">
    <property type="entry name" value="Hedgehog/DD-peptidase"/>
    <property type="match status" value="1"/>
</dbReference>
<protein>
    <recommendedName>
        <fullName evidence="9 10">D-alanyl-D-alanine dipeptidase</fullName>
        <shortName evidence="9 10">D-Ala-D-Ala dipeptidase</shortName>
        <ecNumber evidence="9 10">3.4.13.22</ecNumber>
    </recommendedName>
</protein>
<dbReference type="GO" id="GO:0071555">
    <property type="term" value="P:cell wall organization"/>
    <property type="evidence" value="ECO:0007669"/>
    <property type="project" value="UniProtKB-KW"/>
</dbReference>
<feature type="site" description="Transition state stabilizer" evidence="9">
    <location>
        <position position="65"/>
    </location>
</feature>
<dbReference type="PIRSF" id="PIRSF026671">
    <property type="entry name" value="AA_dipeptidase"/>
    <property type="match status" value="1"/>
</dbReference>
<evidence type="ECO:0000256" key="2">
    <source>
        <dbReference type="ARBA" id="ARBA00022670"/>
    </source>
</evidence>
<dbReference type="Pfam" id="PF01427">
    <property type="entry name" value="Peptidase_M15"/>
    <property type="match status" value="1"/>
</dbReference>
<dbReference type="CDD" id="cd14840">
    <property type="entry name" value="D-Ala-D-Ala_dipeptidase_Aad"/>
    <property type="match status" value="1"/>
</dbReference>
<dbReference type="NCBIfam" id="NF007557">
    <property type="entry name" value="PRK10178.1"/>
    <property type="match status" value="1"/>
</dbReference>
<evidence type="ECO:0000256" key="8">
    <source>
        <dbReference type="ARBA" id="ARBA00023316"/>
    </source>
</evidence>
<dbReference type="Gene3D" id="3.30.1380.10">
    <property type="match status" value="1"/>
</dbReference>
<sequence length="187" mass="20195">MLIPITDADGILLDLRYASVDNLLGRAIYGRAVALLRPPARDALLAAARHAAALGLKLKVFDAFRPLEAQWAFWHAAEDKTFVADPRGGGTHPRGIAVDLTLADAVSGEELAMGTGFDDFTPLSAHDRVEGLPAEAIRNRALLLGLMTARGWEHYGPEWWHYHLPGRDNYPALSAADVPNGPMDAAP</sequence>
<keyword evidence="12" id="KW-1185">Reference proteome</keyword>
<evidence type="ECO:0000256" key="5">
    <source>
        <dbReference type="ARBA" id="ARBA00022833"/>
    </source>
</evidence>
<dbReference type="EC" id="3.4.13.22" evidence="9 10"/>
<dbReference type="OrthoDB" id="9801430at2"/>
<feature type="binding site" evidence="9">
    <location>
        <position position="99"/>
    </location>
    <ligand>
        <name>Zn(2+)</name>
        <dbReference type="ChEBI" id="CHEBI:29105"/>
        <note>catalytic</note>
    </ligand>
</feature>
<evidence type="ECO:0000256" key="4">
    <source>
        <dbReference type="ARBA" id="ARBA00022801"/>
    </source>
</evidence>
<reference evidence="11 12" key="1">
    <citation type="submission" date="2018-12" db="EMBL/GenBank/DDBJ databases">
        <authorList>
            <person name="Grouzdev D.S."/>
            <person name="Krutkina M.S."/>
        </authorList>
    </citation>
    <scope>NUCLEOTIDE SEQUENCE [LARGE SCALE GENOMIC DNA]</scope>
    <source>
        <strain evidence="11 12">RmlP026</strain>
    </source>
</reference>
<comment type="function">
    <text evidence="9 10">Catalyzes hydrolysis of the D-alanyl-D-alanine dipeptide.</text>
</comment>
<comment type="caution">
    <text evidence="11">The sequence shown here is derived from an EMBL/GenBank/DDBJ whole genome shotgun (WGS) entry which is preliminary data.</text>
</comment>
<dbReference type="GO" id="GO:0008270">
    <property type="term" value="F:zinc ion binding"/>
    <property type="evidence" value="ECO:0007669"/>
    <property type="project" value="UniProtKB-UniRule"/>
</dbReference>
<reference evidence="11 12" key="2">
    <citation type="submission" date="2019-02" db="EMBL/GenBank/DDBJ databases">
        <title>'Lichenibacterium ramalinii' gen. nov. sp. nov., 'Lichenibacterium minor' gen. nov. sp. nov.</title>
        <authorList>
            <person name="Pankratov T."/>
        </authorList>
    </citation>
    <scope>NUCLEOTIDE SEQUENCE [LARGE SCALE GENOMIC DNA]</scope>
    <source>
        <strain evidence="11 12">RmlP026</strain>
    </source>
</reference>
<dbReference type="InterPro" id="IPR009045">
    <property type="entry name" value="Zn_M74/Hedgehog-like"/>
</dbReference>
<evidence type="ECO:0000256" key="1">
    <source>
        <dbReference type="ARBA" id="ARBA00001362"/>
    </source>
</evidence>
<organism evidence="11 12">
    <name type="scientific">Lichenibacterium minor</name>
    <dbReference type="NCBI Taxonomy" id="2316528"/>
    <lineage>
        <taxon>Bacteria</taxon>
        <taxon>Pseudomonadati</taxon>
        <taxon>Pseudomonadota</taxon>
        <taxon>Alphaproteobacteria</taxon>
        <taxon>Hyphomicrobiales</taxon>
        <taxon>Lichenihabitantaceae</taxon>
        <taxon>Lichenibacterium</taxon>
    </lineage>
</organism>
<evidence type="ECO:0000256" key="7">
    <source>
        <dbReference type="ARBA" id="ARBA00023049"/>
    </source>
</evidence>
<dbReference type="EMBL" id="QYBB01000031">
    <property type="protein sequence ID" value="RYC30152.1"/>
    <property type="molecule type" value="Genomic_DNA"/>
</dbReference>
<feature type="binding site" evidence="9">
    <location>
        <position position="92"/>
    </location>
    <ligand>
        <name>Zn(2+)</name>
        <dbReference type="ChEBI" id="CHEBI:29105"/>
        <note>catalytic</note>
    </ligand>
</feature>
<keyword evidence="8 10" id="KW-0961">Cell wall biogenesis/degradation</keyword>
<dbReference type="InterPro" id="IPR000755">
    <property type="entry name" value="A_A_dipeptidase"/>
</dbReference>
<evidence type="ECO:0000256" key="6">
    <source>
        <dbReference type="ARBA" id="ARBA00022997"/>
    </source>
</evidence>
<dbReference type="GO" id="GO:0006508">
    <property type="term" value="P:proteolysis"/>
    <property type="evidence" value="ECO:0007669"/>
    <property type="project" value="UniProtKB-KW"/>
</dbReference>
<gene>
    <name evidence="9" type="primary">ddpX</name>
    <name evidence="11" type="ORF">D3273_20425</name>
</gene>
<dbReference type="AlphaFoldDB" id="A0A4Q2U1I9"/>
<dbReference type="HAMAP" id="MF_01924">
    <property type="entry name" value="A_A_dipeptidase"/>
    <property type="match status" value="1"/>
</dbReference>
<name>A0A4Q2U1I9_9HYPH</name>
<comment type="cofactor">
    <cofactor evidence="9">
        <name>Zn(2+)</name>
        <dbReference type="ChEBI" id="CHEBI:29105"/>
    </cofactor>
    <text evidence="9">Binds 1 zinc ion per subunit.</text>
</comment>
<keyword evidence="5 9" id="KW-0862">Zinc</keyword>
<dbReference type="Proteomes" id="UP000290759">
    <property type="component" value="Unassembled WGS sequence"/>
</dbReference>
<evidence type="ECO:0000256" key="3">
    <source>
        <dbReference type="ARBA" id="ARBA00022723"/>
    </source>
</evidence>
<dbReference type="RefSeq" id="WP_129228745.1">
    <property type="nucleotide sequence ID" value="NZ_QYBB01000031.1"/>
</dbReference>
<dbReference type="GO" id="GO:0160237">
    <property type="term" value="F:D-Ala-D-Ala dipeptidase activity"/>
    <property type="evidence" value="ECO:0007669"/>
    <property type="project" value="UniProtKB-EC"/>
</dbReference>
<evidence type="ECO:0000256" key="9">
    <source>
        <dbReference type="HAMAP-Rule" id="MF_01924"/>
    </source>
</evidence>
<proteinExistence type="inferred from homology"/>
<comment type="similarity">
    <text evidence="9 10">Belongs to the peptidase M15D family.</text>
</comment>
<dbReference type="PANTHER" id="PTHR43126:SF1">
    <property type="entry name" value="D-ALANYL-D-ALANINE DIPEPTIDASE"/>
    <property type="match status" value="1"/>
</dbReference>
<comment type="catalytic activity">
    <reaction evidence="1 9 10">
        <text>D-alanyl-D-alanine + H2O = 2 D-alanine</text>
        <dbReference type="Rhea" id="RHEA:20661"/>
        <dbReference type="ChEBI" id="CHEBI:15377"/>
        <dbReference type="ChEBI" id="CHEBI:57416"/>
        <dbReference type="ChEBI" id="CHEBI:57822"/>
        <dbReference type="EC" id="3.4.13.22"/>
    </reaction>
</comment>
<keyword evidence="4 9" id="KW-0378">Hydrolase</keyword>
<evidence type="ECO:0000313" key="12">
    <source>
        <dbReference type="Proteomes" id="UP000290759"/>
    </source>
</evidence>
<dbReference type="PANTHER" id="PTHR43126">
    <property type="entry name" value="D-ALANYL-D-ALANINE DIPEPTIDASE"/>
    <property type="match status" value="1"/>
</dbReference>
<keyword evidence="2 9" id="KW-0645">Protease</keyword>
<dbReference type="GO" id="GO:0008237">
    <property type="term" value="F:metallopeptidase activity"/>
    <property type="evidence" value="ECO:0007669"/>
    <property type="project" value="UniProtKB-KW"/>
</dbReference>
<keyword evidence="6 9" id="KW-0224">Dipeptidase</keyword>
<accession>A0A4Q2U1I9</accession>
<keyword evidence="7 9" id="KW-0482">Metalloprotease</keyword>